<feature type="region of interest" description="Disordered" evidence="9">
    <location>
        <begin position="1"/>
        <end position="154"/>
    </location>
</feature>
<name>A0A3N4LKR6_9PEZI</name>
<dbReference type="PROSITE" id="PS00036">
    <property type="entry name" value="BZIP_BASIC"/>
    <property type="match status" value="1"/>
</dbReference>
<accession>A0A3N4LKR6</accession>
<dbReference type="GO" id="GO:0000976">
    <property type="term" value="F:transcription cis-regulatory region binding"/>
    <property type="evidence" value="ECO:0007669"/>
    <property type="project" value="InterPro"/>
</dbReference>
<sequence>MQPTLAPAPHPPHQHLQGPQSQETEDAEQALRAHLLHNMQAASTAQKTVSQSPSDQRGSVASHDDNLNIDPAISGVGVNHQQPPQGIPQIQHPSHPQQHQQPQQNIQIQGTTPEMQSHSPEGEGSSETPKRGGKRELSTSKRAAQNRAAQRAFRQRKEGYIKKLEEQVRDMTALEESYKAIQNENYQLRDYIISLQSRLIESQGEDAVPPAPILITHQQQPQQALPFQHPPPGVGTLPHTQPPQGQSVHAVPPPSQAAPTAPMGVPAPVASQQPHTAGCYSPGGSGGRRRG</sequence>
<feature type="compositionally biased region" description="Low complexity" evidence="9">
    <location>
        <begin position="142"/>
        <end position="152"/>
    </location>
</feature>
<keyword evidence="4" id="KW-0805">Transcription regulation</keyword>
<dbReference type="Pfam" id="PF00170">
    <property type="entry name" value="bZIP_1"/>
    <property type="match status" value="1"/>
</dbReference>
<dbReference type="InterPro" id="IPR046347">
    <property type="entry name" value="bZIP_sf"/>
</dbReference>
<keyword evidence="5" id="KW-0238">DNA-binding</keyword>
<evidence type="ECO:0000256" key="2">
    <source>
        <dbReference type="ARBA" id="ARBA00004123"/>
    </source>
</evidence>
<feature type="compositionally biased region" description="Polar residues" evidence="9">
    <location>
        <begin position="40"/>
        <end position="59"/>
    </location>
</feature>
<dbReference type="Proteomes" id="UP000267821">
    <property type="component" value="Unassembled WGS sequence"/>
</dbReference>
<feature type="compositionally biased region" description="Low complexity" evidence="9">
    <location>
        <begin position="80"/>
        <end position="109"/>
    </location>
</feature>
<feature type="compositionally biased region" description="Polar residues" evidence="9">
    <location>
        <begin position="238"/>
        <end position="247"/>
    </location>
</feature>
<evidence type="ECO:0000259" key="10">
    <source>
        <dbReference type="PROSITE" id="PS00036"/>
    </source>
</evidence>
<dbReference type="SUPFAM" id="SSF57959">
    <property type="entry name" value="Leucine zipper domain"/>
    <property type="match status" value="1"/>
</dbReference>
<dbReference type="GO" id="GO:0001228">
    <property type="term" value="F:DNA-binding transcription activator activity, RNA polymerase II-specific"/>
    <property type="evidence" value="ECO:0007669"/>
    <property type="project" value="TreeGrafter"/>
</dbReference>
<keyword evidence="12" id="KW-1185">Reference proteome</keyword>
<dbReference type="EMBL" id="ML121546">
    <property type="protein sequence ID" value="RPB23507.1"/>
    <property type="molecule type" value="Genomic_DNA"/>
</dbReference>
<keyword evidence="7" id="KW-0539">Nucleus</keyword>
<dbReference type="OrthoDB" id="2593073at2759"/>
<dbReference type="Gene3D" id="1.20.5.170">
    <property type="match status" value="1"/>
</dbReference>
<comment type="subcellular location">
    <subcellularLocation>
        <location evidence="2">Nucleus</location>
    </subcellularLocation>
</comment>
<dbReference type="InterPro" id="IPR004827">
    <property type="entry name" value="bZIP"/>
</dbReference>
<dbReference type="AlphaFoldDB" id="A0A3N4LKR6"/>
<dbReference type="GO" id="GO:0090575">
    <property type="term" value="C:RNA polymerase II transcription regulator complex"/>
    <property type="evidence" value="ECO:0007669"/>
    <property type="project" value="TreeGrafter"/>
</dbReference>
<feature type="domain" description="BZIP" evidence="10">
    <location>
        <begin position="141"/>
        <end position="156"/>
    </location>
</feature>
<evidence type="ECO:0000256" key="3">
    <source>
        <dbReference type="ARBA" id="ARBA00007163"/>
    </source>
</evidence>
<dbReference type="PANTHER" id="PTHR40621">
    <property type="entry name" value="TRANSCRIPTION FACTOR KAPC-RELATED"/>
    <property type="match status" value="1"/>
</dbReference>
<organism evidence="11 12">
    <name type="scientific">Terfezia boudieri ATCC MYA-4762</name>
    <dbReference type="NCBI Taxonomy" id="1051890"/>
    <lineage>
        <taxon>Eukaryota</taxon>
        <taxon>Fungi</taxon>
        <taxon>Dikarya</taxon>
        <taxon>Ascomycota</taxon>
        <taxon>Pezizomycotina</taxon>
        <taxon>Pezizomycetes</taxon>
        <taxon>Pezizales</taxon>
        <taxon>Pezizaceae</taxon>
        <taxon>Terfezia</taxon>
    </lineage>
</organism>
<dbReference type="SMART" id="SM00338">
    <property type="entry name" value="BRLZ"/>
    <property type="match status" value="1"/>
</dbReference>
<feature type="compositionally biased region" description="Pro residues" evidence="9">
    <location>
        <begin position="1"/>
        <end position="11"/>
    </location>
</feature>
<evidence type="ECO:0000256" key="9">
    <source>
        <dbReference type="SAM" id="MobiDB-lite"/>
    </source>
</evidence>
<gene>
    <name evidence="11" type="ORF">L211DRAFT_273564</name>
</gene>
<dbReference type="STRING" id="1051890.A0A3N4LKR6"/>
<protein>
    <recommendedName>
        <fullName evidence="8">Putative transcription factor kapC</fullName>
    </recommendedName>
</protein>
<evidence type="ECO:0000313" key="12">
    <source>
        <dbReference type="Proteomes" id="UP000267821"/>
    </source>
</evidence>
<feature type="compositionally biased region" description="Basic and acidic residues" evidence="9">
    <location>
        <begin position="128"/>
        <end position="139"/>
    </location>
</feature>
<evidence type="ECO:0000256" key="5">
    <source>
        <dbReference type="ARBA" id="ARBA00023125"/>
    </source>
</evidence>
<dbReference type="InParanoid" id="A0A3N4LKR6"/>
<evidence type="ECO:0000256" key="6">
    <source>
        <dbReference type="ARBA" id="ARBA00023163"/>
    </source>
</evidence>
<proteinExistence type="inferred from homology"/>
<evidence type="ECO:0000256" key="8">
    <source>
        <dbReference type="ARBA" id="ARBA00044067"/>
    </source>
</evidence>
<comment type="similarity">
    <text evidence="3">Belongs to the bZIP family.</text>
</comment>
<keyword evidence="6" id="KW-0804">Transcription</keyword>
<evidence type="ECO:0000256" key="7">
    <source>
        <dbReference type="ARBA" id="ARBA00023242"/>
    </source>
</evidence>
<feature type="compositionally biased region" description="Gly residues" evidence="9">
    <location>
        <begin position="281"/>
        <end position="291"/>
    </location>
</feature>
<evidence type="ECO:0000256" key="1">
    <source>
        <dbReference type="ARBA" id="ARBA00004049"/>
    </source>
</evidence>
<dbReference type="InterPro" id="IPR050936">
    <property type="entry name" value="AP-1-like"/>
</dbReference>
<comment type="function">
    <text evidence="1">Putative transcription factor.</text>
</comment>
<feature type="compositionally biased region" description="Polar residues" evidence="9">
    <location>
        <begin position="110"/>
        <end position="119"/>
    </location>
</feature>
<feature type="region of interest" description="Disordered" evidence="9">
    <location>
        <begin position="228"/>
        <end position="291"/>
    </location>
</feature>
<dbReference type="PANTHER" id="PTHR40621:SF11">
    <property type="entry name" value="TRANSCRIPTION FACTOR KAPC-RELATED"/>
    <property type="match status" value="1"/>
</dbReference>
<evidence type="ECO:0000256" key="4">
    <source>
        <dbReference type="ARBA" id="ARBA00023015"/>
    </source>
</evidence>
<reference evidence="11 12" key="1">
    <citation type="journal article" date="2018" name="Nat. Ecol. Evol.">
        <title>Pezizomycetes genomes reveal the molecular basis of ectomycorrhizal truffle lifestyle.</title>
        <authorList>
            <person name="Murat C."/>
            <person name="Payen T."/>
            <person name="Noel B."/>
            <person name="Kuo A."/>
            <person name="Morin E."/>
            <person name="Chen J."/>
            <person name="Kohler A."/>
            <person name="Krizsan K."/>
            <person name="Balestrini R."/>
            <person name="Da Silva C."/>
            <person name="Montanini B."/>
            <person name="Hainaut M."/>
            <person name="Levati E."/>
            <person name="Barry K.W."/>
            <person name="Belfiori B."/>
            <person name="Cichocki N."/>
            <person name="Clum A."/>
            <person name="Dockter R.B."/>
            <person name="Fauchery L."/>
            <person name="Guy J."/>
            <person name="Iotti M."/>
            <person name="Le Tacon F."/>
            <person name="Lindquist E.A."/>
            <person name="Lipzen A."/>
            <person name="Malagnac F."/>
            <person name="Mello A."/>
            <person name="Molinier V."/>
            <person name="Miyauchi S."/>
            <person name="Poulain J."/>
            <person name="Riccioni C."/>
            <person name="Rubini A."/>
            <person name="Sitrit Y."/>
            <person name="Splivallo R."/>
            <person name="Traeger S."/>
            <person name="Wang M."/>
            <person name="Zifcakova L."/>
            <person name="Wipf D."/>
            <person name="Zambonelli A."/>
            <person name="Paolocci F."/>
            <person name="Nowrousian M."/>
            <person name="Ottonello S."/>
            <person name="Baldrian P."/>
            <person name="Spatafora J.W."/>
            <person name="Henrissat B."/>
            <person name="Nagy L.G."/>
            <person name="Aury J.M."/>
            <person name="Wincker P."/>
            <person name="Grigoriev I.V."/>
            <person name="Bonfante P."/>
            <person name="Martin F.M."/>
        </authorList>
    </citation>
    <scope>NUCLEOTIDE SEQUENCE [LARGE SCALE GENOMIC DNA]</scope>
    <source>
        <strain evidence="11 12">ATCC MYA-4762</strain>
    </source>
</reference>
<evidence type="ECO:0000313" key="11">
    <source>
        <dbReference type="EMBL" id="RPB23507.1"/>
    </source>
</evidence>